<dbReference type="EMBL" id="JNAL01000006">
    <property type="protein sequence ID" value="KGF97219.1"/>
    <property type="molecule type" value="Genomic_DNA"/>
</dbReference>
<name>A0A0A2A9L8_PROMR</name>
<accession>A0A0A2A9L8</accession>
<comment type="caution">
    <text evidence="1">The sequence shown here is derived from an EMBL/GenBank/DDBJ whole genome shotgun (WGS) entry which is preliminary data.</text>
</comment>
<evidence type="ECO:0000313" key="2">
    <source>
        <dbReference type="Proteomes" id="UP000030355"/>
    </source>
</evidence>
<proteinExistence type="predicted"/>
<sequence>MDKMLKINLIQIFKVNKLKSIVMKKGEQIPLQLNTGRKL</sequence>
<gene>
    <name evidence="1" type="ORF">EU95_0315</name>
</gene>
<organism evidence="1 2">
    <name type="scientific">Prochlorococcus marinus str. MIT 9201</name>
    <dbReference type="NCBI Taxonomy" id="93057"/>
    <lineage>
        <taxon>Bacteria</taxon>
        <taxon>Bacillati</taxon>
        <taxon>Cyanobacteriota</taxon>
        <taxon>Cyanophyceae</taxon>
        <taxon>Synechococcales</taxon>
        <taxon>Prochlorococcaceae</taxon>
        <taxon>Prochlorococcus</taxon>
    </lineage>
</organism>
<reference evidence="2" key="1">
    <citation type="journal article" date="2014" name="Sci. Data">
        <title>Genomes of diverse isolates of the marine cyanobacterium Prochlorococcus.</title>
        <authorList>
            <person name="Biller S."/>
            <person name="Berube P."/>
            <person name="Thompson J."/>
            <person name="Kelly L."/>
            <person name="Roggensack S."/>
            <person name="Awad L."/>
            <person name="Roache-Johnson K."/>
            <person name="Ding H."/>
            <person name="Giovannoni S.J."/>
            <person name="Moore L.R."/>
            <person name="Chisholm S.W."/>
        </authorList>
    </citation>
    <scope>NUCLEOTIDE SEQUENCE [LARGE SCALE GENOMIC DNA]</scope>
    <source>
        <strain evidence="2">MIT 9201</strain>
    </source>
</reference>
<dbReference type="AlphaFoldDB" id="A0A0A2A9L8"/>
<dbReference type="Proteomes" id="UP000030355">
    <property type="component" value="Unassembled WGS sequence"/>
</dbReference>
<evidence type="ECO:0000313" key="1">
    <source>
        <dbReference type="EMBL" id="KGF97219.1"/>
    </source>
</evidence>
<protein>
    <submittedName>
        <fullName evidence="1">Uncharacterized protein</fullName>
    </submittedName>
</protein>